<reference evidence="2" key="1">
    <citation type="submission" date="2023-01" db="EMBL/GenBank/DDBJ databases">
        <title>Metagenome sequencing of chrysophaentin producing Chrysophaeum taylorii.</title>
        <authorList>
            <person name="Davison J."/>
            <person name="Bewley C."/>
        </authorList>
    </citation>
    <scope>NUCLEOTIDE SEQUENCE</scope>
    <source>
        <strain evidence="2">NIES-1699</strain>
    </source>
</reference>
<proteinExistence type="predicted"/>
<feature type="chain" id="PRO_5041981801" evidence="1">
    <location>
        <begin position="17"/>
        <end position="597"/>
    </location>
</feature>
<comment type="caution">
    <text evidence="2">The sequence shown here is derived from an EMBL/GenBank/DDBJ whole genome shotgun (WGS) entry which is preliminary data.</text>
</comment>
<organism evidence="2 3">
    <name type="scientific">Chrysophaeum taylorii</name>
    <dbReference type="NCBI Taxonomy" id="2483200"/>
    <lineage>
        <taxon>Eukaryota</taxon>
        <taxon>Sar</taxon>
        <taxon>Stramenopiles</taxon>
        <taxon>Ochrophyta</taxon>
        <taxon>Pelagophyceae</taxon>
        <taxon>Pelagomonadales</taxon>
        <taxon>Pelagomonadaceae</taxon>
        <taxon>Chrysophaeum</taxon>
    </lineage>
</organism>
<evidence type="ECO:0000313" key="2">
    <source>
        <dbReference type="EMBL" id="KAJ8601829.1"/>
    </source>
</evidence>
<dbReference type="InterPro" id="IPR013320">
    <property type="entry name" value="ConA-like_dom_sf"/>
</dbReference>
<sequence length="597" mass="63698">MRRWFVLVAHTSAVCVQGPPLSGFAVIDGGTRIISIDDAFDEPTVVTVSLPATTFPDGFPFLGSRYTGITVGTNGNINLDPATRIPFFDTNPIDGTEFTRIAVAHSAMYSNLRAAEAVDVLDAGGSFIVSWAVAALVDFDFQAELFPSGDIEIRWGEGRLVQDPWEATRAGIEKAGTNAYPVTSVAGTSSGGAFSSWPEFEGVRFTCESDDSATAAPSTTLAPTTRTCDGAIETRETSSNFEFVNQEEASEVILYLEDDHLVTVPLPKAVFPGGFPFFGASYAEIVVGTNGNINFGTGPYPSLDVALVDGSKYTRIAVAHADWDLRNDATERVYALTTASSIILSWEVNLSTFEGLFYASTDANFQAELFSSGDIEIRWGTGVSRFFDDDGLNAYYDDVLVNVSGVAGIESASTGDAYPVTTVDGFGGGGGGAFMTWPQNQAVRFECTSSRPTLAPQFFSSPAEPTGTAEFKLRFNRADGLMSFVGGILQDCNEQFRDQDVPNPSAWHFFCGGYDGVDVWIHVDGALLGTYASPQLASGPYDDLVIGHIDGGTPTRTLLGWVGAIDDVLVFSTALTTTEIDGLYQLTVVGDAPRPCA</sequence>
<protein>
    <submittedName>
        <fullName evidence="2">Uncharacterized protein</fullName>
    </submittedName>
</protein>
<keyword evidence="1" id="KW-0732">Signal</keyword>
<dbReference type="AlphaFoldDB" id="A0AAD7XKT6"/>
<dbReference type="Gene3D" id="2.60.120.200">
    <property type="match status" value="1"/>
</dbReference>
<dbReference type="Pfam" id="PF13385">
    <property type="entry name" value="Laminin_G_3"/>
    <property type="match status" value="1"/>
</dbReference>
<gene>
    <name evidence="2" type="ORF">CTAYLR_009043</name>
</gene>
<feature type="signal peptide" evidence="1">
    <location>
        <begin position="1"/>
        <end position="16"/>
    </location>
</feature>
<evidence type="ECO:0000256" key="1">
    <source>
        <dbReference type="SAM" id="SignalP"/>
    </source>
</evidence>
<dbReference type="Proteomes" id="UP001230188">
    <property type="component" value="Unassembled WGS sequence"/>
</dbReference>
<accession>A0AAD7XKT6</accession>
<name>A0AAD7XKT6_9STRA</name>
<dbReference type="SUPFAM" id="SSF49899">
    <property type="entry name" value="Concanavalin A-like lectins/glucanases"/>
    <property type="match status" value="1"/>
</dbReference>
<evidence type="ECO:0000313" key="3">
    <source>
        <dbReference type="Proteomes" id="UP001230188"/>
    </source>
</evidence>
<dbReference type="EMBL" id="JAQMWT010000400">
    <property type="protein sequence ID" value="KAJ8601829.1"/>
    <property type="molecule type" value="Genomic_DNA"/>
</dbReference>
<keyword evidence="3" id="KW-1185">Reference proteome</keyword>